<dbReference type="InterPro" id="IPR035069">
    <property type="entry name" value="TTHA1013/TTHA0281-like"/>
</dbReference>
<protein>
    <recommendedName>
        <fullName evidence="3">HicB-like antitoxin of toxin-antitoxin system domain-containing protein</fullName>
    </recommendedName>
</protein>
<accession>I4HM47</accession>
<name>I4HM47_MICAE</name>
<evidence type="ECO:0000313" key="1">
    <source>
        <dbReference type="EMBL" id="CCI23121.1"/>
    </source>
</evidence>
<sequence>MPISPVYPNGENTLELTHGNTYQEAIDNAQEVLEDLVDIYTEENKPLPSPKLLQIAEKITND</sequence>
<dbReference type="SUPFAM" id="SSF143100">
    <property type="entry name" value="TTHA1013/TTHA0281-like"/>
    <property type="match status" value="1"/>
</dbReference>
<dbReference type="AlphaFoldDB" id="I4HM47"/>
<dbReference type="HOGENOM" id="CLU_2899146_0_0_3"/>
<dbReference type="EMBL" id="CAIN01000109">
    <property type="protein sequence ID" value="CCI23121.1"/>
    <property type="molecule type" value="Genomic_DNA"/>
</dbReference>
<dbReference type="Gene3D" id="3.30.160.250">
    <property type="match status" value="1"/>
</dbReference>
<organism evidence="1 2">
    <name type="scientific">Microcystis aeruginosa PCC 9808</name>
    <dbReference type="NCBI Taxonomy" id="1160284"/>
    <lineage>
        <taxon>Bacteria</taxon>
        <taxon>Bacillati</taxon>
        <taxon>Cyanobacteriota</taxon>
        <taxon>Cyanophyceae</taxon>
        <taxon>Oscillatoriophycideae</taxon>
        <taxon>Chroococcales</taxon>
        <taxon>Microcystaceae</taxon>
        <taxon>Microcystis</taxon>
    </lineage>
</organism>
<evidence type="ECO:0008006" key="3">
    <source>
        <dbReference type="Google" id="ProtNLM"/>
    </source>
</evidence>
<gene>
    <name evidence="1" type="ORF">MICAG_1970009</name>
</gene>
<comment type="caution">
    <text evidence="1">The sequence shown here is derived from an EMBL/GenBank/DDBJ whole genome shotgun (WGS) entry which is preliminary data.</text>
</comment>
<reference evidence="1 2" key="1">
    <citation type="submission" date="2012-04" db="EMBL/GenBank/DDBJ databases">
        <authorList>
            <person name="Genoscope - CEA"/>
        </authorList>
    </citation>
    <scope>NUCLEOTIDE SEQUENCE [LARGE SCALE GENOMIC DNA]</scope>
    <source>
        <strain evidence="1 2">9808</strain>
    </source>
</reference>
<dbReference type="Proteomes" id="UP000005291">
    <property type="component" value="Unassembled WGS sequence"/>
</dbReference>
<evidence type="ECO:0000313" key="2">
    <source>
        <dbReference type="Proteomes" id="UP000005291"/>
    </source>
</evidence>
<proteinExistence type="predicted"/>